<dbReference type="SUPFAM" id="SSF88697">
    <property type="entry name" value="PUA domain-like"/>
    <property type="match status" value="1"/>
</dbReference>
<dbReference type="Pfam" id="PF17832">
    <property type="entry name" value="Pre-PUA"/>
    <property type="match status" value="1"/>
</dbReference>
<dbReference type="PIRSF" id="PIRSF005067">
    <property type="entry name" value="Tma_RNA-bind_prd"/>
    <property type="match status" value="1"/>
</dbReference>
<dbReference type="AlphaFoldDB" id="A0A336MR50"/>
<dbReference type="InterPro" id="IPR015947">
    <property type="entry name" value="PUA-like_sf"/>
</dbReference>
<feature type="domain" description="PUA" evidence="5">
    <location>
        <begin position="94"/>
        <end position="173"/>
    </location>
</feature>
<dbReference type="Gene3D" id="3.10.400.20">
    <property type="match status" value="1"/>
</dbReference>
<dbReference type="PANTHER" id="PTHR22798:SF0">
    <property type="entry name" value="MALIGNANT T-CELL-AMPLIFIED SEQUENCE 1"/>
    <property type="match status" value="1"/>
</dbReference>
<dbReference type="GO" id="GO:0005737">
    <property type="term" value="C:cytoplasm"/>
    <property type="evidence" value="ECO:0007669"/>
    <property type="project" value="UniProtKB-SubCell"/>
</dbReference>
<dbReference type="Pfam" id="PF01472">
    <property type="entry name" value="PUA"/>
    <property type="match status" value="1"/>
</dbReference>
<evidence type="ECO:0000256" key="1">
    <source>
        <dbReference type="ARBA" id="ARBA00004496"/>
    </source>
</evidence>
<protein>
    <submittedName>
        <fullName evidence="6">CSON003471 protein</fullName>
    </submittedName>
</protein>
<dbReference type="InterPro" id="IPR002478">
    <property type="entry name" value="PUA"/>
</dbReference>
<dbReference type="GO" id="GO:0003723">
    <property type="term" value="F:RNA binding"/>
    <property type="evidence" value="ECO:0007669"/>
    <property type="project" value="InterPro"/>
</dbReference>
<keyword evidence="3 4" id="KW-0963">Cytoplasm</keyword>
<dbReference type="VEuPathDB" id="VectorBase:CSON003471"/>
<organism evidence="6">
    <name type="scientific">Culicoides sonorensis</name>
    <name type="common">Biting midge</name>
    <dbReference type="NCBI Taxonomy" id="179676"/>
    <lineage>
        <taxon>Eukaryota</taxon>
        <taxon>Metazoa</taxon>
        <taxon>Ecdysozoa</taxon>
        <taxon>Arthropoda</taxon>
        <taxon>Hexapoda</taxon>
        <taxon>Insecta</taxon>
        <taxon>Pterygota</taxon>
        <taxon>Neoptera</taxon>
        <taxon>Endopterygota</taxon>
        <taxon>Diptera</taxon>
        <taxon>Nematocera</taxon>
        <taxon>Chironomoidea</taxon>
        <taxon>Ceratopogonidae</taxon>
        <taxon>Ceratopogoninae</taxon>
        <taxon>Culicoides</taxon>
        <taxon>Monoculicoides</taxon>
    </lineage>
</organism>
<dbReference type="InterPro" id="IPR041366">
    <property type="entry name" value="Pre-PUA"/>
</dbReference>
<dbReference type="PROSITE" id="PS50890">
    <property type="entry name" value="PUA"/>
    <property type="match status" value="1"/>
</dbReference>
<dbReference type="EMBL" id="UFQT01001633">
    <property type="protein sequence ID" value="SSX31263.1"/>
    <property type="molecule type" value="Genomic_DNA"/>
</dbReference>
<name>A0A336MR50_CULSO</name>
<dbReference type="GO" id="GO:0001731">
    <property type="term" value="P:formation of translation preinitiation complex"/>
    <property type="evidence" value="ECO:0007669"/>
    <property type="project" value="TreeGrafter"/>
</dbReference>
<dbReference type="NCBIfam" id="TIGR00451">
    <property type="entry name" value="unchar_dom_2"/>
    <property type="match status" value="1"/>
</dbReference>
<dbReference type="CDD" id="cd11609">
    <property type="entry name" value="MCT1_N"/>
    <property type="match status" value="1"/>
</dbReference>
<evidence type="ECO:0000259" key="5">
    <source>
        <dbReference type="SMART" id="SM00359"/>
    </source>
</evidence>
<dbReference type="CDD" id="cd21155">
    <property type="entry name" value="PUA_MCTS-1-like"/>
    <property type="match status" value="1"/>
</dbReference>
<dbReference type="SMART" id="SM00359">
    <property type="entry name" value="PUA"/>
    <property type="match status" value="1"/>
</dbReference>
<evidence type="ECO:0000313" key="6">
    <source>
        <dbReference type="EMBL" id="SSX31263.1"/>
    </source>
</evidence>
<evidence type="ECO:0000256" key="4">
    <source>
        <dbReference type="PIRNR" id="PIRNR005067"/>
    </source>
</evidence>
<dbReference type="InterPro" id="IPR016437">
    <property type="entry name" value="MCT-1/Tma20"/>
</dbReference>
<accession>A0A336MR50</accession>
<dbReference type="GO" id="GO:0002188">
    <property type="term" value="P:translation reinitiation"/>
    <property type="evidence" value="ECO:0007669"/>
    <property type="project" value="UniProtKB-ARBA"/>
</dbReference>
<dbReference type="InterPro" id="IPR004521">
    <property type="entry name" value="Uncharacterised_CHP00451"/>
</dbReference>
<sequence>MFKKFDEKESVSGVQQLKSSVQKGIRNKLIEQYPHIQDHIDLIVPKKDAFRIVKCHDHLELLINSQGEQLFFRHREGPWMPTLRLFHKFPFFLPMLQVDKGAIRFVLSGANIMCPGLTSPGAIIPAPLEKGTIVAIMAEGKQTALSIGITTLSTDDIKKINKGIGVENCHYLNDGLWQMKPVK</sequence>
<reference evidence="6" key="1">
    <citation type="submission" date="2018-07" db="EMBL/GenBank/DDBJ databases">
        <authorList>
            <person name="Quirk P.G."/>
            <person name="Krulwich T.A."/>
        </authorList>
    </citation>
    <scope>NUCLEOTIDE SEQUENCE</scope>
</reference>
<evidence type="ECO:0000256" key="3">
    <source>
        <dbReference type="ARBA" id="ARBA00022490"/>
    </source>
</evidence>
<dbReference type="PANTHER" id="PTHR22798">
    <property type="entry name" value="MCT-1 PROTEIN"/>
    <property type="match status" value="1"/>
</dbReference>
<evidence type="ECO:0000256" key="2">
    <source>
        <dbReference type="ARBA" id="ARBA00008955"/>
    </source>
</evidence>
<comment type="similarity">
    <text evidence="2">Belongs to the MCTS1 family.</text>
</comment>
<dbReference type="OMA" id="GVENIHY"/>
<comment type="subcellular location">
    <subcellularLocation>
        <location evidence="1 4">Cytoplasm</location>
    </subcellularLocation>
</comment>
<dbReference type="FunFam" id="3.10.400.20:FF:000001">
    <property type="entry name" value="Malignant T-cell-amplified sequence 1"/>
    <property type="match status" value="1"/>
</dbReference>
<proteinExistence type="inferred from homology"/>
<gene>
    <name evidence="6" type="primary">CSON003471</name>
</gene>